<gene>
    <name evidence="5" type="ORF">ACFOY1_12845</name>
</gene>
<evidence type="ECO:0000313" key="6">
    <source>
        <dbReference type="Proteomes" id="UP001595848"/>
    </source>
</evidence>
<dbReference type="PANTHER" id="PTHR43060:SF15">
    <property type="entry name" value="3-HYDROXYISOBUTYRATE DEHYDROGENASE-LIKE 1, MITOCHONDRIAL-RELATED"/>
    <property type="match status" value="1"/>
</dbReference>
<dbReference type="Pfam" id="PF03446">
    <property type="entry name" value="NAD_binding_2"/>
    <property type="match status" value="1"/>
</dbReference>
<dbReference type="EMBL" id="JBHSBV010000004">
    <property type="protein sequence ID" value="MFC4201842.1"/>
    <property type="molecule type" value="Genomic_DNA"/>
</dbReference>
<evidence type="ECO:0000256" key="1">
    <source>
        <dbReference type="ARBA" id="ARBA00023002"/>
    </source>
</evidence>
<protein>
    <submittedName>
        <fullName evidence="5">NAD(P)-dependent oxidoreductase</fullName>
        <ecNumber evidence="5">1.1.-.-</ecNumber>
    </submittedName>
</protein>
<reference evidence="6" key="1">
    <citation type="journal article" date="2019" name="Int. J. Syst. Evol. Microbiol.">
        <title>The Global Catalogue of Microorganisms (GCM) 10K type strain sequencing project: providing services to taxonomists for standard genome sequencing and annotation.</title>
        <authorList>
            <consortium name="The Broad Institute Genomics Platform"/>
            <consortium name="The Broad Institute Genome Sequencing Center for Infectious Disease"/>
            <person name="Wu L."/>
            <person name="Ma J."/>
        </authorList>
    </citation>
    <scope>NUCLEOTIDE SEQUENCE [LARGE SCALE GENOMIC DNA]</scope>
    <source>
        <strain evidence="6">LMG 24813</strain>
    </source>
</reference>
<dbReference type="Pfam" id="PF14833">
    <property type="entry name" value="NAD_binding_11"/>
    <property type="match status" value="1"/>
</dbReference>
<dbReference type="PIRSF" id="PIRSF000103">
    <property type="entry name" value="HIBADH"/>
    <property type="match status" value="1"/>
</dbReference>
<accession>A0ABV8P0B7</accession>
<feature type="domain" description="3-hydroxyisobutyrate dehydrogenase-like NAD-binding" evidence="4">
    <location>
        <begin position="166"/>
        <end position="287"/>
    </location>
</feature>
<sequence>MSQYNTLGFVGLGVMGEPMCKNLVLKSGHPVHVYDMNAEAAARVAQAGGIAEKSAQAVAEKADVVFLSLPSIAQVEEVVRELLAAPHKPSIIVDMSTSDVARTRKLAQEVNAAGVGYVDAPVARTAEAARKGTLLITVGGSEADFAELKPLLGCMGSDVMHCGELGNGQMLKILNNIMVFMTVDALSEVITIGRRAGMDAEKLLQLLSQGSADSFVLRNHGMKSLAKDQFPEKVFPTVYAIKDAALALSLASEGGFQPRIAQYAYDMLCKTRDAGFVQNYHPAVIQLIDGRAKVDAASLEA</sequence>
<dbReference type="InterPro" id="IPR029154">
    <property type="entry name" value="HIBADH-like_NADP-bd"/>
</dbReference>
<organism evidence="5 6">
    <name type="scientific">Candidimonas humi</name>
    <dbReference type="NCBI Taxonomy" id="683355"/>
    <lineage>
        <taxon>Bacteria</taxon>
        <taxon>Pseudomonadati</taxon>
        <taxon>Pseudomonadota</taxon>
        <taxon>Betaproteobacteria</taxon>
        <taxon>Burkholderiales</taxon>
        <taxon>Alcaligenaceae</taxon>
        <taxon>Candidimonas</taxon>
    </lineage>
</organism>
<proteinExistence type="predicted"/>
<dbReference type="GO" id="GO:0016491">
    <property type="term" value="F:oxidoreductase activity"/>
    <property type="evidence" value="ECO:0007669"/>
    <property type="project" value="UniProtKB-KW"/>
</dbReference>
<evidence type="ECO:0000259" key="4">
    <source>
        <dbReference type="Pfam" id="PF14833"/>
    </source>
</evidence>
<comment type="caution">
    <text evidence="5">The sequence shown here is derived from an EMBL/GenBank/DDBJ whole genome shotgun (WGS) entry which is preliminary data.</text>
</comment>
<feature type="domain" description="6-phosphogluconate dehydrogenase NADP-binding" evidence="3">
    <location>
        <begin position="7"/>
        <end position="163"/>
    </location>
</feature>
<dbReference type="RefSeq" id="WP_217964890.1">
    <property type="nucleotide sequence ID" value="NZ_JAHTBN010000004.1"/>
</dbReference>
<dbReference type="Proteomes" id="UP001595848">
    <property type="component" value="Unassembled WGS sequence"/>
</dbReference>
<dbReference type="EC" id="1.1.-.-" evidence="5"/>
<dbReference type="PANTHER" id="PTHR43060">
    <property type="entry name" value="3-HYDROXYISOBUTYRATE DEHYDROGENASE-LIKE 1, MITOCHONDRIAL-RELATED"/>
    <property type="match status" value="1"/>
</dbReference>
<evidence type="ECO:0000259" key="3">
    <source>
        <dbReference type="Pfam" id="PF03446"/>
    </source>
</evidence>
<keyword evidence="6" id="KW-1185">Reference proteome</keyword>
<dbReference type="InterPro" id="IPR006115">
    <property type="entry name" value="6PGDH_NADP-bd"/>
</dbReference>
<keyword evidence="1 5" id="KW-0560">Oxidoreductase</keyword>
<name>A0ABV8P0B7_9BURK</name>
<keyword evidence="2" id="KW-0520">NAD</keyword>
<evidence type="ECO:0000313" key="5">
    <source>
        <dbReference type="EMBL" id="MFC4201842.1"/>
    </source>
</evidence>
<dbReference type="InterPro" id="IPR015815">
    <property type="entry name" value="HIBADH-related"/>
</dbReference>
<evidence type="ECO:0000256" key="2">
    <source>
        <dbReference type="ARBA" id="ARBA00023027"/>
    </source>
</evidence>